<accession>A0A426Z6K2</accession>
<comment type="caution">
    <text evidence="2">The sequence shown here is derived from an EMBL/GenBank/DDBJ whole genome shotgun (WGS) entry which is preliminary data.</text>
</comment>
<feature type="region of interest" description="Disordered" evidence="1">
    <location>
        <begin position="1"/>
        <end position="30"/>
    </location>
</feature>
<feature type="compositionally biased region" description="Basic and acidic residues" evidence="1">
    <location>
        <begin position="1"/>
        <end position="20"/>
    </location>
</feature>
<proteinExistence type="predicted"/>
<feature type="region of interest" description="Disordered" evidence="1">
    <location>
        <begin position="65"/>
        <end position="88"/>
    </location>
</feature>
<dbReference type="Proteomes" id="UP000287651">
    <property type="component" value="Unassembled WGS sequence"/>
</dbReference>
<evidence type="ECO:0000313" key="3">
    <source>
        <dbReference type="Proteomes" id="UP000287651"/>
    </source>
</evidence>
<reference evidence="2 3" key="1">
    <citation type="journal article" date="2014" name="Agronomy (Basel)">
        <title>A Draft Genome Sequence for Ensete ventricosum, the Drought-Tolerant Tree Against Hunger.</title>
        <authorList>
            <person name="Harrison J."/>
            <person name="Moore K.A."/>
            <person name="Paszkiewicz K."/>
            <person name="Jones T."/>
            <person name="Grant M."/>
            <person name="Ambacheew D."/>
            <person name="Muzemil S."/>
            <person name="Studholme D.J."/>
        </authorList>
    </citation>
    <scope>NUCLEOTIDE SEQUENCE [LARGE SCALE GENOMIC DNA]</scope>
</reference>
<organism evidence="2 3">
    <name type="scientific">Ensete ventricosum</name>
    <name type="common">Abyssinian banana</name>
    <name type="synonym">Musa ensete</name>
    <dbReference type="NCBI Taxonomy" id="4639"/>
    <lineage>
        <taxon>Eukaryota</taxon>
        <taxon>Viridiplantae</taxon>
        <taxon>Streptophyta</taxon>
        <taxon>Embryophyta</taxon>
        <taxon>Tracheophyta</taxon>
        <taxon>Spermatophyta</taxon>
        <taxon>Magnoliopsida</taxon>
        <taxon>Liliopsida</taxon>
        <taxon>Zingiberales</taxon>
        <taxon>Musaceae</taxon>
        <taxon>Ensete</taxon>
    </lineage>
</organism>
<gene>
    <name evidence="2" type="ORF">B296_00002599</name>
</gene>
<name>A0A426Z6K2_ENSVE</name>
<dbReference type="AlphaFoldDB" id="A0A426Z6K2"/>
<dbReference type="EMBL" id="AMZH03008145">
    <property type="protein sequence ID" value="RRT59608.1"/>
    <property type="molecule type" value="Genomic_DNA"/>
</dbReference>
<protein>
    <submittedName>
        <fullName evidence="2">Uncharacterized protein</fullName>
    </submittedName>
</protein>
<evidence type="ECO:0000256" key="1">
    <source>
        <dbReference type="SAM" id="MobiDB-lite"/>
    </source>
</evidence>
<sequence>MPIEESKLEDMTLKSNEKDTPQPATRTVPTLADYTNPHKLKIKGFLEQLPVIVLIDTVSTHNFMSSKQRKSGGFTREPSDYDHNTTLGEGTKRRIQWLLNSNSRVSGDKAKGD</sequence>
<evidence type="ECO:0000313" key="2">
    <source>
        <dbReference type="EMBL" id="RRT59608.1"/>
    </source>
</evidence>